<organism evidence="1 2">
    <name type="scientific">Austropuccinia psidii MF-1</name>
    <dbReference type="NCBI Taxonomy" id="1389203"/>
    <lineage>
        <taxon>Eukaryota</taxon>
        <taxon>Fungi</taxon>
        <taxon>Dikarya</taxon>
        <taxon>Basidiomycota</taxon>
        <taxon>Pucciniomycotina</taxon>
        <taxon>Pucciniomycetes</taxon>
        <taxon>Pucciniales</taxon>
        <taxon>Sphaerophragmiaceae</taxon>
        <taxon>Austropuccinia</taxon>
    </lineage>
</organism>
<keyword evidence="2" id="KW-1185">Reference proteome</keyword>
<gene>
    <name evidence="1" type="ORF">O181_019952</name>
</gene>
<name>A0A9Q3GUX0_9BASI</name>
<comment type="caution">
    <text evidence="1">The sequence shown here is derived from an EMBL/GenBank/DDBJ whole genome shotgun (WGS) entry which is preliminary data.</text>
</comment>
<evidence type="ECO:0000313" key="1">
    <source>
        <dbReference type="EMBL" id="MBW0480237.1"/>
    </source>
</evidence>
<sequence length="103" mass="12016">MKKLKLEQINEAEVSIYLTYIQKNELYSLLCDHKDASETDKESLGEIIGHEFDIIMNIERPYPPLFRRPSYPESPKSREDLDVNIKELLDLGVIRNVGHNEEV</sequence>
<proteinExistence type="predicted"/>
<protein>
    <submittedName>
        <fullName evidence="1">Uncharacterized protein</fullName>
    </submittedName>
</protein>
<dbReference type="AlphaFoldDB" id="A0A9Q3GUX0"/>
<dbReference type="OrthoDB" id="6060525at2759"/>
<evidence type="ECO:0000313" key="2">
    <source>
        <dbReference type="Proteomes" id="UP000765509"/>
    </source>
</evidence>
<accession>A0A9Q3GUX0</accession>
<dbReference type="EMBL" id="AVOT02005887">
    <property type="protein sequence ID" value="MBW0480237.1"/>
    <property type="molecule type" value="Genomic_DNA"/>
</dbReference>
<reference evidence="1" key="1">
    <citation type="submission" date="2021-03" db="EMBL/GenBank/DDBJ databases">
        <title>Draft genome sequence of rust myrtle Austropuccinia psidii MF-1, a brazilian biotype.</title>
        <authorList>
            <person name="Quecine M.C."/>
            <person name="Pachon D.M.R."/>
            <person name="Bonatelli M.L."/>
            <person name="Correr F.H."/>
            <person name="Franceschini L.M."/>
            <person name="Leite T.F."/>
            <person name="Margarido G.R.A."/>
            <person name="Almeida C.A."/>
            <person name="Ferrarezi J.A."/>
            <person name="Labate C.A."/>
        </authorList>
    </citation>
    <scope>NUCLEOTIDE SEQUENCE</scope>
    <source>
        <strain evidence="1">MF-1</strain>
    </source>
</reference>
<dbReference type="Proteomes" id="UP000765509">
    <property type="component" value="Unassembled WGS sequence"/>
</dbReference>